<accession>A0A0D6LQY0</accession>
<comment type="subcellular location">
    <subcellularLocation>
        <location evidence="3">Peroxisome membrane</location>
    </subcellularLocation>
</comment>
<keyword evidence="6" id="KW-1185">Reference proteome</keyword>
<organism evidence="5 6">
    <name type="scientific">Ancylostoma ceylanicum</name>
    <dbReference type="NCBI Taxonomy" id="53326"/>
    <lineage>
        <taxon>Eukaryota</taxon>
        <taxon>Metazoa</taxon>
        <taxon>Ecdysozoa</taxon>
        <taxon>Nematoda</taxon>
        <taxon>Chromadorea</taxon>
        <taxon>Rhabditida</taxon>
        <taxon>Rhabditina</taxon>
        <taxon>Rhabditomorpha</taxon>
        <taxon>Strongyloidea</taxon>
        <taxon>Ancylostomatidae</taxon>
        <taxon>Ancylostomatinae</taxon>
        <taxon>Ancylostoma</taxon>
    </lineage>
</organism>
<name>A0A0D6LQY0_9BILA</name>
<keyword evidence="1 4" id="KW-0472">Membrane</keyword>
<gene>
    <name evidence="5" type="ORF">ANCCEY_07289</name>
</gene>
<evidence type="ECO:0000256" key="2">
    <source>
        <dbReference type="ARBA" id="ARBA00023140"/>
    </source>
</evidence>
<keyword evidence="4" id="KW-1133">Transmembrane helix</keyword>
<keyword evidence="2" id="KW-0576">Peroxisome</keyword>
<reference evidence="5 6" key="1">
    <citation type="submission" date="2013-05" db="EMBL/GenBank/DDBJ databases">
        <title>Draft genome of the parasitic nematode Anyclostoma ceylanicum.</title>
        <authorList>
            <person name="Mitreva M."/>
        </authorList>
    </citation>
    <scope>NUCLEOTIDE SEQUENCE [LARGE SCALE GENOMIC DNA]</scope>
</reference>
<sequence>MTQLQENLDNLTRVLTSYAGRDKFVRCLSFFLTLKAQTSPNKDALLSLAKQCSAARLLLTAESTDSVDYACSATVTGVYTVYGFVELFAWLSDAKVLAMDAARLYRWCLYLWIVALIAGIIRQIRIISKKGWEKANDDILTLVGLASDFVAAPREQTTLYYCINVAKLVLLSGGSFPTLVFSLRAYLFPTNVSAFSFKECEQCLGTTATCQ</sequence>
<evidence type="ECO:0000313" key="6">
    <source>
        <dbReference type="Proteomes" id="UP000054495"/>
    </source>
</evidence>
<evidence type="ECO:0000313" key="5">
    <source>
        <dbReference type="EMBL" id="EPB73628.1"/>
    </source>
</evidence>
<dbReference type="Pfam" id="PF05648">
    <property type="entry name" value="PEX11"/>
    <property type="match status" value="1"/>
</dbReference>
<dbReference type="Proteomes" id="UP000054495">
    <property type="component" value="Unassembled WGS sequence"/>
</dbReference>
<proteinExistence type="predicted"/>
<dbReference type="PANTHER" id="PTHR20990:SF1">
    <property type="entry name" value="PEROXISOMAL MEMBRANE PROTEIN 11C"/>
    <property type="match status" value="1"/>
</dbReference>
<dbReference type="AlphaFoldDB" id="A0A0D6LQY0"/>
<evidence type="ECO:0000256" key="4">
    <source>
        <dbReference type="SAM" id="Phobius"/>
    </source>
</evidence>
<feature type="transmembrane region" description="Helical" evidence="4">
    <location>
        <begin position="104"/>
        <end position="121"/>
    </location>
</feature>
<dbReference type="InterPro" id="IPR026510">
    <property type="entry name" value="PEX11C_met"/>
</dbReference>
<dbReference type="PANTHER" id="PTHR20990">
    <property type="entry name" value="PEROXISOMAL BIOGENESIS FACTOR 11"/>
    <property type="match status" value="1"/>
</dbReference>
<dbReference type="EMBL" id="KE124979">
    <property type="protein sequence ID" value="EPB73628.1"/>
    <property type="molecule type" value="Genomic_DNA"/>
</dbReference>
<feature type="transmembrane region" description="Helical" evidence="4">
    <location>
        <begin position="69"/>
        <end position="92"/>
    </location>
</feature>
<protein>
    <submittedName>
        <fullName evidence="5">Uncharacterized protein</fullName>
    </submittedName>
</protein>
<evidence type="ECO:0000256" key="1">
    <source>
        <dbReference type="ARBA" id="ARBA00023136"/>
    </source>
</evidence>
<evidence type="ECO:0000256" key="3">
    <source>
        <dbReference type="ARBA" id="ARBA00046271"/>
    </source>
</evidence>
<dbReference type="GO" id="GO:0005778">
    <property type="term" value="C:peroxisomal membrane"/>
    <property type="evidence" value="ECO:0007669"/>
    <property type="project" value="UniProtKB-SubCell"/>
</dbReference>
<keyword evidence="4" id="KW-0812">Transmembrane</keyword>
<dbReference type="GO" id="GO:0016559">
    <property type="term" value="P:peroxisome fission"/>
    <property type="evidence" value="ECO:0007669"/>
    <property type="project" value="InterPro"/>
</dbReference>
<dbReference type="InterPro" id="IPR008733">
    <property type="entry name" value="PEX11"/>
</dbReference>